<proteinExistence type="predicted"/>
<reference evidence="1" key="1">
    <citation type="journal article" date="2021" name="Sci. Adv.">
        <title>The American lobster genome reveals insights on longevity, neural, and immune adaptations.</title>
        <authorList>
            <person name="Polinski J.M."/>
            <person name="Zimin A.V."/>
            <person name="Clark K.F."/>
            <person name="Kohn A.B."/>
            <person name="Sadowski N."/>
            <person name="Timp W."/>
            <person name="Ptitsyn A."/>
            <person name="Khanna P."/>
            <person name="Romanova D.Y."/>
            <person name="Williams P."/>
            <person name="Greenwood S.J."/>
            <person name="Moroz L.L."/>
            <person name="Walt D.R."/>
            <person name="Bodnar A.G."/>
        </authorList>
    </citation>
    <scope>NUCLEOTIDE SEQUENCE</scope>
    <source>
        <strain evidence="1">GMGI-L3</strain>
    </source>
</reference>
<sequence length="14" mass="1562">MKEGRGIGGRIIFK</sequence>
<keyword evidence="2" id="KW-1185">Reference proteome</keyword>
<evidence type="ECO:0000313" key="2">
    <source>
        <dbReference type="Proteomes" id="UP000747542"/>
    </source>
</evidence>
<accession>A0A8J5JEV1</accession>
<organism evidence="1 2">
    <name type="scientific">Homarus americanus</name>
    <name type="common">American lobster</name>
    <dbReference type="NCBI Taxonomy" id="6706"/>
    <lineage>
        <taxon>Eukaryota</taxon>
        <taxon>Metazoa</taxon>
        <taxon>Ecdysozoa</taxon>
        <taxon>Arthropoda</taxon>
        <taxon>Crustacea</taxon>
        <taxon>Multicrustacea</taxon>
        <taxon>Malacostraca</taxon>
        <taxon>Eumalacostraca</taxon>
        <taxon>Eucarida</taxon>
        <taxon>Decapoda</taxon>
        <taxon>Pleocyemata</taxon>
        <taxon>Astacidea</taxon>
        <taxon>Nephropoidea</taxon>
        <taxon>Nephropidae</taxon>
        <taxon>Homarus</taxon>
    </lineage>
</organism>
<comment type="caution">
    <text evidence="1">The sequence shown here is derived from an EMBL/GenBank/DDBJ whole genome shotgun (WGS) entry which is preliminary data.</text>
</comment>
<protein>
    <submittedName>
        <fullName evidence="1">Uncharacterized protein</fullName>
    </submittedName>
</protein>
<name>A0A8J5JEV1_HOMAM</name>
<dbReference type="Proteomes" id="UP000747542">
    <property type="component" value="Unassembled WGS sequence"/>
</dbReference>
<dbReference type="EMBL" id="JAHLQT010044465">
    <property type="protein sequence ID" value="KAG7154345.1"/>
    <property type="molecule type" value="Genomic_DNA"/>
</dbReference>
<gene>
    <name evidence="1" type="ORF">Hamer_G017545</name>
</gene>
<evidence type="ECO:0000313" key="1">
    <source>
        <dbReference type="EMBL" id="KAG7154345.1"/>
    </source>
</evidence>